<name>A0A126N8E1_HCMV</name>
<accession>A0A126N8E1</accession>
<feature type="non-terminal residue" evidence="1">
    <location>
        <position position="1"/>
    </location>
</feature>
<protein>
    <submittedName>
        <fullName evidence="1">Protein RL5A</fullName>
    </submittedName>
</protein>
<dbReference type="Pfam" id="PF11088">
    <property type="entry name" value="RL11D"/>
    <property type="match status" value="1"/>
</dbReference>
<gene>
    <name evidence="1" type="primary">RL5A</name>
</gene>
<dbReference type="InterPro" id="IPR024349">
    <property type="entry name" value="HHV5_RL5A/RL6"/>
</dbReference>
<sequence length="111" mass="12119">VLITCLILGFNNGIQGMNMKKLNTTQGENLTIVDDSDRFSTEWKRWDDGGGSLCNVTSNGTTVINNTVCVSSCSHTSLVLCNMTKQTESLYGVGHRLNDEEDGELWVVSVS</sequence>
<organismHost>
    <name type="scientific">Homo sapiens</name>
    <name type="common">Human</name>
    <dbReference type="NCBI Taxonomy" id="9606"/>
</organismHost>
<reference evidence="1" key="1">
    <citation type="journal article" date="2016" name="Virus Evol.">
        <title>Islands of linkage in an ocean of pervasive recombination reveals two-speed evolution of human cytomegalovirus genomes.</title>
        <authorList>
            <person name="Lassalle F."/>
            <person name="Depledge D.P."/>
            <person name="Reeves M.B."/>
            <person name="Brown A.C."/>
            <person name="Christiansen M.T."/>
            <person name="Tutill H.J."/>
            <person name="Williams R.J."/>
            <person name="Einer-Jensen K."/>
            <person name="Holdstock J."/>
            <person name="Atkinson C."/>
            <person name="Brown J.R."/>
            <person name="van Loenen F.B."/>
            <person name="Clark D.A."/>
            <person name="Griffiths P.D."/>
            <person name="Verjans G.M.G.M."/>
            <person name="Schutten M."/>
            <person name="Milne R.S.B."/>
            <person name="Balloux F."/>
            <person name="Breuer J."/>
        </authorList>
    </citation>
    <scope>NUCLEOTIDE SEQUENCE</scope>
    <source>
        <strain evidence="1">NL/Rot4/Nasal/2012</strain>
    </source>
</reference>
<evidence type="ECO:0000313" key="1">
    <source>
        <dbReference type="EMBL" id="AMJ53033.2"/>
    </source>
</evidence>
<organism evidence="1">
    <name type="scientific">Human cytomegalovirus</name>
    <name type="common">HHV-5</name>
    <name type="synonym">Human herpesvirus 5</name>
    <dbReference type="NCBI Taxonomy" id="10359"/>
    <lineage>
        <taxon>Viruses</taxon>
        <taxon>Duplodnaviria</taxon>
        <taxon>Heunggongvirae</taxon>
        <taxon>Peploviricota</taxon>
        <taxon>Herviviricetes</taxon>
        <taxon>Herpesvirales</taxon>
        <taxon>Orthoherpesviridae</taxon>
        <taxon>Betaherpesvirinae</taxon>
        <taxon>Cytomegalovirus</taxon>
        <taxon>Cytomegalovirus humanbeta5</taxon>
    </lineage>
</organism>
<reference evidence="1" key="2">
    <citation type="submission" date="2017-01" db="EMBL/GenBank/DDBJ databases">
        <authorList>
            <person name="Mah S.A."/>
            <person name="Swanson W.J."/>
            <person name="Moy G.W."/>
            <person name="Vacquier V.D."/>
        </authorList>
    </citation>
    <scope>NUCLEOTIDE SEQUENCE</scope>
    <source>
        <strain evidence="1">NL/Rot4/Nasal/2012</strain>
    </source>
</reference>
<dbReference type="EMBL" id="KT726943">
    <property type="protein sequence ID" value="AMJ53033.2"/>
    <property type="molecule type" value="Genomic_DNA"/>
</dbReference>
<proteinExistence type="predicted"/>